<gene>
    <name evidence="1" type="ORF">HELGO_WM15216</name>
</gene>
<organism evidence="1">
    <name type="scientific">uncultured Sulfurovum sp</name>
    <dbReference type="NCBI Taxonomy" id="269237"/>
    <lineage>
        <taxon>Bacteria</taxon>
        <taxon>Pseudomonadati</taxon>
        <taxon>Campylobacterota</taxon>
        <taxon>Epsilonproteobacteria</taxon>
        <taxon>Campylobacterales</taxon>
        <taxon>Sulfurovaceae</taxon>
        <taxon>Sulfurovum</taxon>
        <taxon>environmental samples</taxon>
    </lineage>
</organism>
<protein>
    <submittedName>
        <fullName evidence="1">Primosomal protein N' (Replication factor Y)-superfamily II helicase</fullName>
    </submittedName>
</protein>
<dbReference type="AlphaFoldDB" id="A0A6S6SDU1"/>
<reference evidence="1" key="1">
    <citation type="submission" date="2020-01" db="EMBL/GenBank/DDBJ databases">
        <authorList>
            <person name="Meier V. D."/>
            <person name="Meier V D."/>
        </authorList>
    </citation>
    <scope>NUCLEOTIDE SEQUENCE</scope>
    <source>
        <strain evidence="1">HLG_WM_MAG_06</strain>
    </source>
</reference>
<keyword evidence="1" id="KW-0067">ATP-binding</keyword>
<name>A0A6S6SDU1_9BACT</name>
<keyword evidence="1" id="KW-0347">Helicase</keyword>
<keyword evidence="1" id="KW-0378">Hydrolase</keyword>
<dbReference type="PANTHER" id="PTHR37826:SF3">
    <property type="entry name" value="J DOMAIN-CONTAINING PROTEIN"/>
    <property type="match status" value="1"/>
</dbReference>
<keyword evidence="1" id="KW-0547">Nucleotide-binding</keyword>
<accession>A0A6S6SDU1</accession>
<evidence type="ECO:0000313" key="1">
    <source>
        <dbReference type="EMBL" id="CAA6806524.1"/>
    </source>
</evidence>
<dbReference type="GO" id="GO:0004386">
    <property type="term" value="F:helicase activity"/>
    <property type="evidence" value="ECO:0007669"/>
    <property type="project" value="UniProtKB-KW"/>
</dbReference>
<dbReference type="PANTHER" id="PTHR37826">
    <property type="entry name" value="FLOTILLIN BAND_7_5 DOMAIN PROTEIN"/>
    <property type="match status" value="1"/>
</dbReference>
<proteinExistence type="predicted"/>
<sequence length="375" mass="42476">MKFKSINFTCKNCGAPLRFSPIHNSLDCEFCATQESIKKSIEQVKEYDLQTALNSLETVSEQEISKEVTCNKCAATFTMTPYSFSSNCPYCDTPAITDFVKDITPKSLLPFHLSNKEAQTLFKKWIGSLWLAPSKLKKFVEGNEKLKGYYLPHWTYDADTYTQYRGQRGDVYYVTVQRTVTVNGKQQRQSVQEARIRWTAVSGRVSNAFDDITIGASKTISHAILDNLAPWHTDVLVPYNEKYVSGFHSEEYTVGLDNGFELAKVKMNQVIRNDIRRDIGGDRQQISSMQTQYNNTSYKNVLFPIWTAKFKWKNKVYNYAINGQTGKVTGERPYSWVKIAAIVGTLGGGAGGAVYVDQHPEILQELRSINVQHIG</sequence>
<dbReference type="EMBL" id="CACVAP010000048">
    <property type="protein sequence ID" value="CAA6806524.1"/>
    <property type="molecule type" value="Genomic_DNA"/>
</dbReference>